<keyword evidence="2" id="KW-0548">Nucleotidyltransferase</keyword>
<protein>
    <submittedName>
        <fullName evidence="2">DNA polymerase III subunit alpha</fullName>
        <ecNumber evidence="2">2.7.7.7</ecNumber>
    </submittedName>
</protein>
<dbReference type="EMBL" id="UGLH01000006">
    <property type="protein sequence ID" value="STT84196.1"/>
    <property type="molecule type" value="Genomic_DNA"/>
</dbReference>
<organism evidence="2 3">
    <name type="scientific">Klebsiella pneumoniae</name>
    <dbReference type="NCBI Taxonomy" id="573"/>
    <lineage>
        <taxon>Bacteria</taxon>
        <taxon>Pseudomonadati</taxon>
        <taxon>Pseudomonadota</taxon>
        <taxon>Gammaproteobacteria</taxon>
        <taxon>Enterobacterales</taxon>
        <taxon>Enterobacteriaceae</taxon>
        <taxon>Klebsiella/Raoultella group</taxon>
        <taxon>Klebsiella</taxon>
        <taxon>Klebsiella pneumoniae complex</taxon>
    </lineage>
</organism>
<dbReference type="Pfam" id="PF14579">
    <property type="entry name" value="HHH_6"/>
    <property type="match status" value="1"/>
</dbReference>
<evidence type="ECO:0000313" key="3">
    <source>
        <dbReference type="Proteomes" id="UP000254340"/>
    </source>
</evidence>
<reference evidence="2 3" key="1">
    <citation type="submission" date="2018-06" db="EMBL/GenBank/DDBJ databases">
        <authorList>
            <consortium name="Pathogen Informatics"/>
            <person name="Doyle S."/>
        </authorList>
    </citation>
    <scope>NUCLEOTIDE SEQUENCE [LARGE SCALE GENOMIC DNA]</scope>
    <source>
        <strain evidence="2 3">NCTC5047</strain>
    </source>
</reference>
<name>A0A377XLL8_KLEPN</name>
<sequence>MMLANGAKNPAPDINSGLYHFHVNDDGEIVYGIGAIKGVGEGPIRSDY</sequence>
<proteinExistence type="predicted"/>
<dbReference type="Proteomes" id="UP000254340">
    <property type="component" value="Unassembled WGS sequence"/>
</dbReference>
<keyword evidence="2" id="KW-0808">Transferase</keyword>
<dbReference type="InterPro" id="IPR029460">
    <property type="entry name" value="DNAPol_HHH"/>
</dbReference>
<dbReference type="GO" id="GO:0003887">
    <property type="term" value="F:DNA-directed DNA polymerase activity"/>
    <property type="evidence" value="ECO:0007669"/>
    <property type="project" value="UniProtKB-EC"/>
</dbReference>
<feature type="domain" description="DNA polymerase helix-hairpin-helix motif" evidence="1">
    <location>
        <begin position="11"/>
        <end position="45"/>
    </location>
</feature>
<evidence type="ECO:0000313" key="2">
    <source>
        <dbReference type="EMBL" id="STT84196.1"/>
    </source>
</evidence>
<accession>A0A377XLL8</accession>
<dbReference type="EC" id="2.7.7.7" evidence="2"/>
<dbReference type="AlphaFoldDB" id="A0A377XLL8"/>
<gene>
    <name evidence="2" type="primary">dnaE_3</name>
    <name evidence="2" type="ORF">NCTC5047_05228</name>
</gene>
<evidence type="ECO:0000259" key="1">
    <source>
        <dbReference type="Pfam" id="PF14579"/>
    </source>
</evidence>